<protein>
    <submittedName>
        <fullName evidence="2">GTPase Der</fullName>
    </submittedName>
</protein>
<keyword evidence="4" id="KW-1185">Reference proteome</keyword>
<organism evidence="2 5">
    <name type="scientific">Marinomonas gallaica</name>
    <dbReference type="NCBI Taxonomy" id="1806667"/>
    <lineage>
        <taxon>Bacteria</taxon>
        <taxon>Pseudomonadati</taxon>
        <taxon>Pseudomonadota</taxon>
        <taxon>Gammaproteobacteria</taxon>
        <taxon>Oceanospirillales</taxon>
        <taxon>Oceanospirillaceae</taxon>
        <taxon>Marinomonas</taxon>
    </lineage>
</organism>
<dbReference type="OrthoDB" id="5406017at2"/>
<dbReference type="RefSeq" id="WP_067030276.1">
    <property type="nucleotide sequence ID" value="NZ_FLRA01000001.1"/>
</dbReference>
<dbReference type="GO" id="GO:0005829">
    <property type="term" value="C:cytosol"/>
    <property type="evidence" value="ECO:0007669"/>
    <property type="project" value="TreeGrafter"/>
</dbReference>
<dbReference type="SUPFAM" id="SSF52540">
    <property type="entry name" value="P-loop containing nucleoside triphosphate hydrolases"/>
    <property type="match status" value="1"/>
</dbReference>
<dbReference type="PANTHER" id="PTHR42714">
    <property type="entry name" value="TRNA MODIFICATION GTPASE GTPBP3"/>
    <property type="match status" value="1"/>
</dbReference>
<sequence>MPISLLIVGHANTGKTSLIRTMIRDHGFGDIQNYSGTTRHVEKIALTLNQAPVLDLIDTPGFEDSIGLWMTRSAPSYKTLTPDQWLTNVTQDAALQADFDQEFKILNQLKQCDIILYVIDLRQAPLGKYLDELSILACANKPIVPILNFCDAEHNHEQAWRQCLAERQLHAHVRYDTVAFYLADERKLYQTLQSLAPDHYNTLQALMKQREQDAEQRLQSAQDALARMLVHCATSQYICQAQTPTNKETQQFENSIRQQEQAFIAQCLTLYDFRDQDVALNDLALQEGQWQQDLFDADTLKSWGINTGTSAVTGAAIGAGIDILSAGLTLGTATTLGAILGAGVQTGRSFKTTLLNKLRKRSVLALTPNSLMALMWRGCQLISHLHHRGHAAQQAYRGEAETVINTKEVARLEKLFRRLLQRTEWHQQQPLPNHPLITELQQEIEHAIPNDAKAD</sequence>
<evidence type="ECO:0000313" key="3">
    <source>
        <dbReference type="EMBL" id="SBT21113.1"/>
    </source>
</evidence>
<dbReference type="Proteomes" id="UP000092840">
    <property type="component" value="Unassembled WGS sequence"/>
</dbReference>
<name>A0A1C3JLQ5_9GAMM</name>
<dbReference type="EMBL" id="FLRB01000011">
    <property type="protein sequence ID" value="SBT21113.1"/>
    <property type="molecule type" value="Genomic_DNA"/>
</dbReference>
<dbReference type="InterPro" id="IPR021871">
    <property type="entry name" value="DUF3482"/>
</dbReference>
<dbReference type="InterPro" id="IPR006073">
    <property type="entry name" value="GTP-bd"/>
</dbReference>
<dbReference type="GO" id="GO:0030488">
    <property type="term" value="P:tRNA methylation"/>
    <property type="evidence" value="ECO:0007669"/>
    <property type="project" value="TreeGrafter"/>
</dbReference>
<proteinExistence type="predicted"/>
<evidence type="ECO:0000259" key="1">
    <source>
        <dbReference type="Pfam" id="PF01926"/>
    </source>
</evidence>
<evidence type="ECO:0000313" key="4">
    <source>
        <dbReference type="Proteomes" id="UP000092840"/>
    </source>
</evidence>
<dbReference type="Pfam" id="PF01926">
    <property type="entry name" value="MMR_HSR1"/>
    <property type="match status" value="1"/>
</dbReference>
<feature type="domain" description="G" evidence="1">
    <location>
        <begin position="6"/>
        <end position="148"/>
    </location>
</feature>
<dbReference type="EMBL" id="FLRA01000001">
    <property type="protein sequence ID" value="SBT16065.1"/>
    <property type="molecule type" value="Genomic_DNA"/>
</dbReference>
<dbReference type="GO" id="GO:0002098">
    <property type="term" value="P:tRNA wobble uridine modification"/>
    <property type="evidence" value="ECO:0007669"/>
    <property type="project" value="TreeGrafter"/>
</dbReference>
<dbReference type="PANTHER" id="PTHR42714:SF7">
    <property type="entry name" value="G DOMAIN-CONTAINING PROTEIN"/>
    <property type="match status" value="1"/>
</dbReference>
<evidence type="ECO:0000313" key="5">
    <source>
        <dbReference type="Proteomes" id="UP000092871"/>
    </source>
</evidence>
<reference evidence="3 4" key="2">
    <citation type="submission" date="2016-06" db="EMBL/GenBank/DDBJ databases">
        <authorList>
            <person name="Rodrigo-Torres L."/>
            <person name="Arahal D.R."/>
        </authorList>
    </citation>
    <scope>NUCLEOTIDE SEQUENCE [LARGE SCALE GENOMIC DNA]</scope>
    <source>
        <strain evidence="3 4">CECT 5116</strain>
    </source>
</reference>
<dbReference type="Proteomes" id="UP000092871">
    <property type="component" value="Unassembled WGS sequence"/>
</dbReference>
<accession>A0A1C3JLQ5</accession>
<dbReference type="InterPro" id="IPR027417">
    <property type="entry name" value="P-loop_NTPase"/>
</dbReference>
<dbReference type="GO" id="GO:0005525">
    <property type="term" value="F:GTP binding"/>
    <property type="evidence" value="ECO:0007669"/>
    <property type="project" value="InterPro"/>
</dbReference>
<gene>
    <name evidence="2" type="primary">der_1</name>
    <name evidence="2" type="ORF">MGA5115_00139</name>
    <name evidence="3" type="ORF">MGA5116_01700</name>
</gene>
<dbReference type="AlphaFoldDB" id="A0A1C3JLQ5"/>
<evidence type="ECO:0000313" key="2">
    <source>
        <dbReference type="EMBL" id="SBT16065.1"/>
    </source>
</evidence>
<reference evidence="2 5" key="1">
    <citation type="submission" date="2016-06" db="EMBL/GenBank/DDBJ databases">
        <authorList>
            <person name="Kjaerup R.B."/>
            <person name="Dalgaard T.S."/>
            <person name="Juul-Madsen H.R."/>
        </authorList>
    </citation>
    <scope>NUCLEOTIDE SEQUENCE [LARGE SCALE GENOMIC DNA]</scope>
    <source>
        <strain evidence="2 5">CECT 5115</strain>
    </source>
</reference>
<dbReference type="Pfam" id="PF11981">
    <property type="entry name" value="DUF3482"/>
    <property type="match status" value="1"/>
</dbReference>
<dbReference type="Gene3D" id="3.40.50.300">
    <property type="entry name" value="P-loop containing nucleotide triphosphate hydrolases"/>
    <property type="match status" value="1"/>
</dbReference>
<dbReference type="CDD" id="cd00882">
    <property type="entry name" value="Ras_like_GTPase"/>
    <property type="match status" value="1"/>
</dbReference>